<keyword evidence="3" id="KW-1185">Reference proteome</keyword>
<gene>
    <name evidence="2" type="ORF">OUZ56_030668</name>
</gene>
<dbReference type="EMBL" id="JAOYFB010000005">
    <property type="protein sequence ID" value="KAK4015694.1"/>
    <property type="molecule type" value="Genomic_DNA"/>
</dbReference>
<evidence type="ECO:0000256" key="1">
    <source>
        <dbReference type="SAM" id="MobiDB-lite"/>
    </source>
</evidence>
<evidence type="ECO:0000313" key="3">
    <source>
        <dbReference type="Proteomes" id="UP001234178"/>
    </source>
</evidence>
<accession>A0ABQ9ZRY6</accession>
<sequence length="72" mass="8186">MNGPRSRRSFKAHLHIRGTGKTSRAPVAMSDQTNVHPVVTVMELEKLENNETTTGKQKEKEKHRQADTTRTM</sequence>
<feature type="compositionally biased region" description="Basic and acidic residues" evidence="1">
    <location>
        <begin position="56"/>
        <end position="72"/>
    </location>
</feature>
<protein>
    <submittedName>
        <fullName evidence="2">Uncharacterized protein</fullName>
    </submittedName>
</protein>
<evidence type="ECO:0000313" key="2">
    <source>
        <dbReference type="EMBL" id="KAK4015694.1"/>
    </source>
</evidence>
<proteinExistence type="predicted"/>
<reference evidence="2 3" key="1">
    <citation type="journal article" date="2023" name="Nucleic Acids Res.">
        <title>The hologenome of Daphnia magna reveals possible DNA methylation and microbiome-mediated evolution of the host genome.</title>
        <authorList>
            <person name="Chaturvedi A."/>
            <person name="Li X."/>
            <person name="Dhandapani V."/>
            <person name="Marshall H."/>
            <person name="Kissane S."/>
            <person name="Cuenca-Cambronero M."/>
            <person name="Asole G."/>
            <person name="Calvet F."/>
            <person name="Ruiz-Romero M."/>
            <person name="Marangio P."/>
            <person name="Guigo R."/>
            <person name="Rago D."/>
            <person name="Mirbahai L."/>
            <person name="Eastwood N."/>
            <person name="Colbourne J.K."/>
            <person name="Zhou J."/>
            <person name="Mallon E."/>
            <person name="Orsini L."/>
        </authorList>
    </citation>
    <scope>NUCLEOTIDE SEQUENCE [LARGE SCALE GENOMIC DNA]</scope>
    <source>
        <strain evidence="2">LRV0_1</strain>
    </source>
</reference>
<feature type="region of interest" description="Disordered" evidence="1">
    <location>
        <begin position="46"/>
        <end position="72"/>
    </location>
</feature>
<comment type="caution">
    <text evidence="2">The sequence shown here is derived from an EMBL/GenBank/DDBJ whole genome shotgun (WGS) entry which is preliminary data.</text>
</comment>
<name>A0ABQ9ZRY6_9CRUS</name>
<organism evidence="2 3">
    <name type="scientific">Daphnia magna</name>
    <dbReference type="NCBI Taxonomy" id="35525"/>
    <lineage>
        <taxon>Eukaryota</taxon>
        <taxon>Metazoa</taxon>
        <taxon>Ecdysozoa</taxon>
        <taxon>Arthropoda</taxon>
        <taxon>Crustacea</taxon>
        <taxon>Branchiopoda</taxon>
        <taxon>Diplostraca</taxon>
        <taxon>Cladocera</taxon>
        <taxon>Anomopoda</taxon>
        <taxon>Daphniidae</taxon>
        <taxon>Daphnia</taxon>
    </lineage>
</organism>
<dbReference type="Proteomes" id="UP001234178">
    <property type="component" value="Unassembled WGS sequence"/>
</dbReference>